<organism evidence="2 3">
    <name type="scientific">Paracoccus gahaiensis</name>
    <dbReference type="NCBI Taxonomy" id="1706839"/>
    <lineage>
        <taxon>Bacteria</taxon>
        <taxon>Pseudomonadati</taxon>
        <taxon>Pseudomonadota</taxon>
        <taxon>Alphaproteobacteria</taxon>
        <taxon>Rhodobacterales</taxon>
        <taxon>Paracoccaceae</taxon>
        <taxon>Paracoccus</taxon>
    </lineage>
</organism>
<dbReference type="RefSeq" id="WP_136887458.1">
    <property type="nucleotide sequence ID" value="NZ_SUNI01000027.1"/>
</dbReference>
<keyword evidence="3" id="KW-1185">Reference proteome</keyword>
<comment type="caution">
    <text evidence="2">The sequence shown here is derived from an EMBL/GenBank/DDBJ whole genome shotgun (WGS) entry which is preliminary data.</text>
</comment>
<accession>A0A4U0R5Q3</accession>
<feature type="transmembrane region" description="Helical" evidence="1">
    <location>
        <begin position="107"/>
        <end position="125"/>
    </location>
</feature>
<evidence type="ECO:0000313" key="3">
    <source>
        <dbReference type="Proteomes" id="UP000309747"/>
    </source>
</evidence>
<gene>
    <name evidence="2" type="ORF">FA743_17935</name>
</gene>
<dbReference type="OrthoDB" id="9881743at2"/>
<name>A0A4U0R5Q3_9RHOB</name>
<keyword evidence="1" id="KW-0812">Transmembrane</keyword>
<feature type="transmembrane region" description="Helical" evidence="1">
    <location>
        <begin position="21"/>
        <end position="43"/>
    </location>
</feature>
<dbReference type="Proteomes" id="UP000309747">
    <property type="component" value="Unassembled WGS sequence"/>
</dbReference>
<dbReference type="EMBL" id="SUNI01000027">
    <property type="protein sequence ID" value="TJZ89690.1"/>
    <property type="molecule type" value="Genomic_DNA"/>
</dbReference>
<keyword evidence="1" id="KW-1133">Transmembrane helix</keyword>
<feature type="transmembrane region" description="Helical" evidence="1">
    <location>
        <begin position="49"/>
        <end position="73"/>
    </location>
</feature>
<evidence type="ECO:0000256" key="1">
    <source>
        <dbReference type="SAM" id="Phobius"/>
    </source>
</evidence>
<dbReference type="AlphaFoldDB" id="A0A4U0R5Q3"/>
<keyword evidence="1" id="KW-0472">Membrane</keyword>
<evidence type="ECO:0000313" key="2">
    <source>
        <dbReference type="EMBL" id="TJZ89690.1"/>
    </source>
</evidence>
<sequence length="126" mass="14004">MKLASKDEVELQKIFMELPKTGITVVAFFATTSALILRLAPGADASPPFLFRILFLIGIIVTLVMFAISYNYLAQIVNNVSTICNENDRAKQVEELKDGRYSTVKNSITVAVLVWLGILAIFVFFL</sequence>
<protein>
    <submittedName>
        <fullName evidence="2">Uncharacterized protein</fullName>
    </submittedName>
</protein>
<proteinExistence type="predicted"/>
<reference evidence="2 3" key="1">
    <citation type="submission" date="2019-04" db="EMBL/GenBank/DDBJ databases">
        <authorList>
            <person name="Li J."/>
        </authorList>
    </citation>
    <scope>NUCLEOTIDE SEQUENCE [LARGE SCALE GENOMIC DNA]</scope>
    <source>
        <strain evidence="2 3">KCTC 42687</strain>
    </source>
</reference>